<organism evidence="2 3">
    <name type="scientific">Planctomyces bekefii</name>
    <dbReference type="NCBI Taxonomy" id="1653850"/>
    <lineage>
        <taxon>Bacteria</taxon>
        <taxon>Pseudomonadati</taxon>
        <taxon>Planctomycetota</taxon>
        <taxon>Planctomycetia</taxon>
        <taxon>Planctomycetales</taxon>
        <taxon>Planctomycetaceae</taxon>
        <taxon>Planctomyces</taxon>
    </lineage>
</organism>
<dbReference type="AlphaFoldDB" id="A0A5C6M5M2"/>
<name>A0A5C6M5M2_9PLAN</name>
<feature type="compositionally biased region" description="Basic and acidic residues" evidence="1">
    <location>
        <begin position="1"/>
        <end position="19"/>
    </location>
</feature>
<accession>A0A5C6M5M2</accession>
<feature type="region of interest" description="Disordered" evidence="1">
    <location>
        <begin position="1"/>
        <end position="23"/>
    </location>
</feature>
<protein>
    <submittedName>
        <fullName evidence="2">Uncharacterized protein</fullName>
    </submittedName>
</protein>
<evidence type="ECO:0000313" key="2">
    <source>
        <dbReference type="EMBL" id="TWW08301.1"/>
    </source>
</evidence>
<reference evidence="2 3" key="1">
    <citation type="submission" date="2019-08" db="EMBL/GenBank/DDBJ databases">
        <title>100 year-old enigma solved: identification of Planctomyces bekefii, the type genus and species of the phylum Planctomycetes.</title>
        <authorList>
            <person name="Svetlana D.N."/>
            <person name="Overmann J."/>
        </authorList>
    </citation>
    <scope>NUCLEOTIDE SEQUENCE [LARGE SCALE GENOMIC DNA]</scope>
    <source>
        <strain evidence="2">Phe10_nw2017</strain>
    </source>
</reference>
<sequence length="39" mass="4890">MKQRDDRPWDDRPWDDPNRRQRAARKIQRLFQALARLVN</sequence>
<keyword evidence="3" id="KW-1185">Reference proteome</keyword>
<evidence type="ECO:0000256" key="1">
    <source>
        <dbReference type="SAM" id="MobiDB-lite"/>
    </source>
</evidence>
<gene>
    <name evidence="2" type="ORF">E3A20_25700</name>
</gene>
<reference evidence="2 3" key="2">
    <citation type="submission" date="2019-08" db="EMBL/GenBank/DDBJ databases">
        <authorList>
            <person name="Henke P."/>
        </authorList>
    </citation>
    <scope>NUCLEOTIDE SEQUENCE [LARGE SCALE GENOMIC DNA]</scope>
    <source>
        <strain evidence="2">Phe10_nw2017</strain>
    </source>
</reference>
<dbReference type="EMBL" id="SRHE01000737">
    <property type="protein sequence ID" value="TWW08301.1"/>
    <property type="molecule type" value="Genomic_DNA"/>
</dbReference>
<comment type="caution">
    <text evidence="2">The sequence shown here is derived from an EMBL/GenBank/DDBJ whole genome shotgun (WGS) entry which is preliminary data.</text>
</comment>
<proteinExistence type="predicted"/>
<evidence type="ECO:0000313" key="3">
    <source>
        <dbReference type="Proteomes" id="UP000321083"/>
    </source>
</evidence>
<dbReference type="Proteomes" id="UP000321083">
    <property type="component" value="Unassembled WGS sequence"/>
</dbReference>